<keyword evidence="2" id="KW-1185">Reference proteome</keyword>
<evidence type="ECO:0000313" key="1">
    <source>
        <dbReference type="EMBL" id="AMW35699.1"/>
    </source>
</evidence>
<gene>
    <name evidence="1" type="ORF">AY555_09960</name>
</gene>
<name>A0A143DGI9_9PROT</name>
<evidence type="ECO:0000313" key="2">
    <source>
        <dbReference type="Proteomes" id="UP000076066"/>
    </source>
</evidence>
<geneLocation type="plasmid" evidence="1 2">
    <name>unnamed 1</name>
</geneLocation>
<dbReference type="OrthoDB" id="90759at2"/>
<proteinExistence type="predicted"/>
<organism evidence="1 2">
    <name type="scientific">Haematospirillum jordaniae</name>
    <dbReference type="NCBI Taxonomy" id="1549855"/>
    <lineage>
        <taxon>Bacteria</taxon>
        <taxon>Pseudomonadati</taxon>
        <taxon>Pseudomonadota</taxon>
        <taxon>Alphaproteobacteria</taxon>
        <taxon>Rhodospirillales</taxon>
        <taxon>Novispirillaceae</taxon>
        <taxon>Haematospirillum</taxon>
    </lineage>
</organism>
<dbReference type="InterPro" id="IPR006521">
    <property type="entry name" value="Tail_protein_I"/>
</dbReference>
<dbReference type="EMBL" id="CP014526">
    <property type="protein sequence ID" value="AMW35699.1"/>
    <property type="molecule type" value="Genomic_DNA"/>
</dbReference>
<dbReference type="NCBIfam" id="TIGR01634">
    <property type="entry name" value="tail_P2_I"/>
    <property type="match status" value="1"/>
</dbReference>
<reference evidence="1 2" key="1">
    <citation type="submission" date="2016-02" db="EMBL/GenBank/DDBJ databases">
        <title>Complete Genome of H5569, the type strain of the newly described species Haematospirillium jordaniae.</title>
        <authorList>
            <person name="Nicholson A.C."/>
            <person name="Humrighouse B.W."/>
            <person name="Loparov V."/>
            <person name="McQuiston J.R."/>
        </authorList>
    </citation>
    <scope>NUCLEOTIDE SEQUENCE [LARGE SCALE GENOMIC DNA]</scope>
    <source>
        <strain evidence="1 2">H5569</strain>
        <plasmid evidence="2">Plasmid unnamed 1</plasmid>
    </source>
</reference>
<dbReference type="Proteomes" id="UP000076066">
    <property type="component" value="Plasmid unnamed 1"/>
</dbReference>
<protein>
    <recommendedName>
        <fullName evidence="3">Phage tail protein</fullName>
    </recommendedName>
</protein>
<sequence>MADNLLPPSASHLERLLADVDAVRLGTLDIVIRDIWNPATCPAPFLPWLAWALSVDVWNPDWPEARKRAVIAASFQVHRHKGTRRAVREALEALDVDVTLTEWFEADPPAPVHTFTAEIATPGPVSPALSEEALSMIRASKNVRSRMTALRVVMQQAGATPQTAAALLLGETVCLRPAPPVDPVSLAPAPLMAAALYGAETVTAYPLEAA</sequence>
<dbReference type="RefSeq" id="WP_066136906.1">
    <property type="nucleotide sequence ID" value="NZ_CP014526.1"/>
</dbReference>
<evidence type="ECO:0008006" key="3">
    <source>
        <dbReference type="Google" id="ProtNLM"/>
    </source>
</evidence>
<accession>A0A143DGI9</accession>
<dbReference type="GeneID" id="53317476"/>
<dbReference type="Pfam" id="PF09684">
    <property type="entry name" value="Tail_P2_I"/>
    <property type="match status" value="1"/>
</dbReference>
<dbReference type="AlphaFoldDB" id="A0A143DGI9"/>
<dbReference type="KEGG" id="hjo:AY555_09960"/>
<keyword evidence="1" id="KW-0614">Plasmid</keyword>